<reference evidence="2 3" key="1">
    <citation type="journal article" date="2012" name="J. Bacteriol.">
        <title>Draft Genome Sequence of Mesorhizobium alhagi CCNWXJ12-2T, a Novel Salt-Resistant Species Isolated from the Desert of Northwestern China.</title>
        <authorList>
            <person name="Zhou M."/>
            <person name="Chen W."/>
            <person name="Chen H."/>
            <person name="Wei G."/>
        </authorList>
    </citation>
    <scope>NUCLEOTIDE SEQUENCE [LARGE SCALE GENOMIC DNA]</scope>
    <source>
        <strain evidence="2 3">CCNWXJ12-2</strain>
    </source>
</reference>
<feature type="domain" description="Methyltransferase type 11" evidence="1">
    <location>
        <begin position="48"/>
        <end position="142"/>
    </location>
</feature>
<name>H0I2J9_9HYPH</name>
<evidence type="ECO:0000313" key="2">
    <source>
        <dbReference type="EMBL" id="EHK52801.1"/>
    </source>
</evidence>
<dbReference type="AlphaFoldDB" id="H0I2J9"/>
<dbReference type="GO" id="GO:0008757">
    <property type="term" value="F:S-adenosylmethionine-dependent methyltransferase activity"/>
    <property type="evidence" value="ECO:0007669"/>
    <property type="project" value="InterPro"/>
</dbReference>
<protein>
    <submittedName>
        <fullName evidence="2">Methyltransferase type 11</fullName>
    </submittedName>
</protein>
<dbReference type="Proteomes" id="UP000003250">
    <property type="component" value="Unassembled WGS sequence"/>
</dbReference>
<keyword evidence="3" id="KW-1185">Reference proteome</keyword>
<dbReference type="PANTHER" id="PTHR43591">
    <property type="entry name" value="METHYLTRANSFERASE"/>
    <property type="match status" value="1"/>
</dbReference>
<dbReference type="Gene3D" id="3.40.50.150">
    <property type="entry name" value="Vaccinia Virus protein VP39"/>
    <property type="match status" value="1"/>
</dbReference>
<proteinExistence type="predicted"/>
<dbReference type="PATRIC" id="fig|1107882.3.peg.6477"/>
<dbReference type="SUPFAM" id="SSF53335">
    <property type="entry name" value="S-adenosyl-L-methionine-dependent methyltransferases"/>
    <property type="match status" value="1"/>
</dbReference>
<accession>H0I2J9</accession>
<keyword evidence="2" id="KW-0808">Transferase</keyword>
<dbReference type="CDD" id="cd02440">
    <property type="entry name" value="AdoMet_MTases"/>
    <property type="match status" value="1"/>
</dbReference>
<dbReference type="InterPro" id="IPR029063">
    <property type="entry name" value="SAM-dependent_MTases_sf"/>
</dbReference>
<keyword evidence="2" id="KW-0489">Methyltransferase</keyword>
<sequence>MEAPEMRTDQPDLWGGGIAYERYMGRWSRKVAPLFTDWLGAPSGESWIDIGCGTGVLTSAVLKSCDPSRVVAIDSSAAFLQTAQSQLNDPRASFRQADAQAIPADDNTFDVAVSGLVLNFLPDKAAAAREMVRMVRPGGVVALYVWDYAGHMQIMRTFFDVAIALDPKAREFDDGVKAPICRPDPLAELFEHSGVADVEVRKIDITTAFDGFDDYWTPFLGGTGSAPKYCMSLDERAREQLRQAICNRLPKGPDGEILLAARAWAIKGRVTDHKPS</sequence>
<organism evidence="2 3">
    <name type="scientific">Mesorhizobium alhagi CCNWXJ12-2</name>
    <dbReference type="NCBI Taxonomy" id="1107882"/>
    <lineage>
        <taxon>Bacteria</taxon>
        <taxon>Pseudomonadati</taxon>
        <taxon>Pseudomonadota</taxon>
        <taxon>Alphaproteobacteria</taxon>
        <taxon>Hyphomicrobiales</taxon>
        <taxon>Phyllobacteriaceae</taxon>
        <taxon>Allomesorhizobium</taxon>
    </lineage>
</organism>
<dbReference type="GO" id="GO:0032259">
    <property type="term" value="P:methylation"/>
    <property type="evidence" value="ECO:0007669"/>
    <property type="project" value="UniProtKB-KW"/>
</dbReference>
<evidence type="ECO:0000259" key="1">
    <source>
        <dbReference type="Pfam" id="PF08241"/>
    </source>
</evidence>
<gene>
    <name evidence="2" type="ORF">MAXJ12_33524</name>
</gene>
<evidence type="ECO:0000313" key="3">
    <source>
        <dbReference type="Proteomes" id="UP000003250"/>
    </source>
</evidence>
<dbReference type="EMBL" id="AHAM01000301">
    <property type="protein sequence ID" value="EHK52801.1"/>
    <property type="molecule type" value="Genomic_DNA"/>
</dbReference>
<dbReference type="InterPro" id="IPR013216">
    <property type="entry name" value="Methyltransf_11"/>
</dbReference>
<dbReference type="Pfam" id="PF08241">
    <property type="entry name" value="Methyltransf_11"/>
    <property type="match status" value="1"/>
</dbReference>